<dbReference type="InterPro" id="IPR045794">
    <property type="entry name" value="Trypco1"/>
</dbReference>
<organism evidence="2 3">
    <name type="scientific">Phormidium tenue FACHB-1050</name>
    <dbReference type="NCBI Taxonomy" id="2692857"/>
    <lineage>
        <taxon>Bacteria</taxon>
        <taxon>Bacillati</taxon>
        <taxon>Cyanobacteriota</taxon>
        <taxon>Cyanophyceae</taxon>
        <taxon>Oscillatoriophycideae</taxon>
        <taxon>Oscillatoriales</taxon>
        <taxon>Oscillatoriaceae</taxon>
        <taxon>Phormidium</taxon>
    </lineage>
</organism>
<evidence type="ECO:0000313" key="3">
    <source>
        <dbReference type="Proteomes" id="UP000618445"/>
    </source>
</evidence>
<dbReference type="NCBIfam" id="NF041216">
    <property type="entry name" value="CU044_2847_fam"/>
    <property type="match status" value="1"/>
</dbReference>
<proteinExistence type="predicted"/>
<keyword evidence="3" id="KW-1185">Reference proteome</keyword>
<comment type="caution">
    <text evidence="2">The sequence shown here is derived from an EMBL/GenBank/DDBJ whole genome shotgun (WGS) entry which is preliminary data.</text>
</comment>
<dbReference type="Pfam" id="PF19493">
    <property type="entry name" value="Trypco1"/>
    <property type="match status" value="1"/>
</dbReference>
<gene>
    <name evidence="2" type="ORF">H6G05_00165</name>
</gene>
<sequence length="109" mass="12159">MGIFQEPRTEVTSIELPNGELINVEVNQTGREDVSFGPKSFSGVTKELENIVKAMLVPLQRVQPDKATIKFGIQLRIDSGRVEAVVTKGINAANFEITMEWNRDRSTEP</sequence>
<dbReference type="Proteomes" id="UP000618445">
    <property type="component" value="Unassembled WGS sequence"/>
</dbReference>
<evidence type="ECO:0000259" key="1">
    <source>
        <dbReference type="Pfam" id="PF19493"/>
    </source>
</evidence>
<protein>
    <recommendedName>
        <fullName evidence="1">Trypsin-co-occurring domain-containing protein</fullName>
    </recommendedName>
</protein>
<reference evidence="2 3" key="1">
    <citation type="journal article" date="2020" name="ISME J.">
        <title>Comparative genomics reveals insights into cyanobacterial evolution and habitat adaptation.</title>
        <authorList>
            <person name="Chen M.Y."/>
            <person name="Teng W.K."/>
            <person name="Zhao L."/>
            <person name="Hu C.X."/>
            <person name="Zhou Y.K."/>
            <person name="Han B.P."/>
            <person name="Song L.R."/>
            <person name="Shu W.S."/>
        </authorList>
    </citation>
    <scope>NUCLEOTIDE SEQUENCE [LARGE SCALE GENOMIC DNA]</scope>
    <source>
        <strain evidence="2 3">FACHB-1050</strain>
    </source>
</reference>
<dbReference type="RefSeq" id="WP_190575234.1">
    <property type="nucleotide sequence ID" value="NZ_CAWPQU010000001.1"/>
</dbReference>
<dbReference type="EMBL" id="JACJQY010000001">
    <property type="protein sequence ID" value="MBD2315261.1"/>
    <property type="molecule type" value="Genomic_DNA"/>
</dbReference>
<name>A0ABR8C4M8_9CYAN</name>
<accession>A0ABR8C4M8</accession>
<feature type="domain" description="Trypsin-co-occurring" evidence="1">
    <location>
        <begin position="15"/>
        <end position="103"/>
    </location>
</feature>
<evidence type="ECO:0000313" key="2">
    <source>
        <dbReference type="EMBL" id="MBD2315261.1"/>
    </source>
</evidence>